<evidence type="ECO:0000256" key="5">
    <source>
        <dbReference type="ARBA" id="ARBA00022692"/>
    </source>
</evidence>
<dbReference type="GO" id="GO:0005886">
    <property type="term" value="C:plasma membrane"/>
    <property type="evidence" value="ECO:0007669"/>
    <property type="project" value="UniProtKB-SubCell"/>
</dbReference>
<evidence type="ECO:0000256" key="6">
    <source>
        <dbReference type="ARBA" id="ARBA00022989"/>
    </source>
</evidence>
<dbReference type="PIRSF" id="PIRSF006060">
    <property type="entry name" value="AA_transporter"/>
    <property type="match status" value="1"/>
</dbReference>
<evidence type="ECO:0000313" key="10">
    <source>
        <dbReference type="Proteomes" id="UP000465241"/>
    </source>
</evidence>
<dbReference type="Proteomes" id="UP000465241">
    <property type="component" value="Unassembled WGS sequence"/>
</dbReference>
<feature type="transmembrane region" description="Helical" evidence="8">
    <location>
        <begin position="221"/>
        <end position="245"/>
    </location>
</feature>
<comment type="caution">
    <text evidence="9">The sequence shown here is derived from an EMBL/GenBank/DDBJ whole genome shotgun (WGS) entry which is preliminary data.</text>
</comment>
<feature type="transmembrane region" description="Helical" evidence="8">
    <location>
        <begin position="182"/>
        <end position="200"/>
    </location>
</feature>
<feature type="transmembrane region" description="Helical" evidence="8">
    <location>
        <begin position="323"/>
        <end position="344"/>
    </location>
</feature>
<feature type="transmembrane region" description="Helical" evidence="8">
    <location>
        <begin position="350"/>
        <end position="377"/>
    </location>
</feature>
<dbReference type="Pfam" id="PF13520">
    <property type="entry name" value="AA_permease_2"/>
    <property type="match status" value="1"/>
</dbReference>
<evidence type="ECO:0000256" key="4">
    <source>
        <dbReference type="ARBA" id="ARBA00022475"/>
    </source>
</evidence>
<dbReference type="Gene3D" id="1.20.1740.10">
    <property type="entry name" value="Amino acid/polyamine transporter I"/>
    <property type="match status" value="1"/>
</dbReference>
<keyword evidence="4" id="KW-1003">Cell membrane</keyword>
<dbReference type="EMBL" id="BLKT01000003">
    <property type="protein sequence ID" value="GFG58770.1"/>
    <property type="molecule type" value="Genomic_DNA"/>
</dbReference>
<keyword evidence="6 8" id="KW-1133">Transmembrane helix</keyword>
<feature type="transmembrane region" description="Helical" evidence="8">
    <location>
        <begin position="143"/>
        <end position="162"/>
    </location>
</feature>
<feature type="transmembrane region" description="Helical" evidence="8">
    <location>
        <begin position="265"/>
        <end position="290"/>
    </location>
</feature>
<feature type="transmembrane region" description="Helical" evidence="8">
    <location>
        <begin position="117"/>
        <end position="136"/>
    </location>
</feature>
<keyword evidence="5 8" id="KW-0812">Transmembrane</keyword>
<evidence type="ECO:0000256" key="2">
    <source>
        <dbReference type="ARBA" id="ARBA00004651"/>
    </source>
</evidence>
<dbReference type="GO" id="GO:0022857">
    <property type="term" value="F:transmembrane transporter activity"/>
    <property type="evidence" value="ECO:0007669"/>
    <property type="project" value="InterPro"/>
</dbReference>
<comment type="function">
    <text evidence="1">Probable amino-acid or metabolite transport protein.</text>
</comment>
<reference evidence="9 10" key="1">
    <citation type="journal article" date="2019" name="Emerg. Microbes Infect.">
        <title>Comprehensive subspecies identification of 175 nontuberculous mycobacteria species based on 7547 genomic profiles.</title>
        <authorList>
            <person name="Matsumoto Y."/>
            <person name="Kinjo T."/>
            <person name="Motooka D."/>
            <person name="Nabeya D."/>
            <person name="Jung N."/>
            <person name="Uechi K."/>
            <person name="Horii T."/>
            <person name="Iida T."/>
            <person name="Fujita J."/>
            <person name="Nakamura S."/>
        </authorList>
    </citation>
    <scope>NUCLEOTIDE SEQUENCE [LARGE SCALE GENOMIC DNA]</scope>
    <source>
        <strain evidence="9 10">JCM 13392</strain>
    </source>
</reference>
<evidence type="ECO:0000313" key="9">
    <source>
        <dbReference type="EMBL" id="GFG58770.1"/>
    </source>
</evidence>
<evidence type="ECO:0000256" key="7">
    <source>
        <dbReference type="ARBA" id="ARBA00023136"/>
    </source>
</evidence>
<dbReference type="PANTHER" id="PTHR42770:SF16">
    <property type="entry name" value="AMINO ACID PERMEASE"/>
    <property type="match status" value="1"/>
</dbReference>
<dbReference type="PANTHER" id="PTHR42770">
    <property type="entry name" value="AMINO ACID TRANSPORTER-RELATED"/>
    <property type="match status" value="1"/>
</dbReference>
<keyword evidence="10" id="KW-1185">Reference proteome</keyword>
<sequence length="463" mass="49475">MHIVLMVTATAAPLVVVSTYIPIAIGSGGGVSTPLLYALTTLVLLCFAVGFAQMAKRVTSTGAFYTFTTQGLGRSIGLAAGFLILVAYCMIVAAVSGGFGYFGSALLSRYFGVEVTWYWFAIAGLAAMFAISYFKVTLTARVLSVLLILEVLVVAIVCVFTIGKGGVSGQMAEAFDPTELAAAPAIGIGFFLAFWSWIGFETTAIYGEETKDPRETVPRATYIAVITLGVFYTVAAYAAVIAFGADAPEQANALVGDYFFVAADNYTWHVVRVAMDFLVVSGFFASVFAWQNNASRYLYSLGRDRVLPRALGRTHPEHKSPHVALGTQTVVAITTVAIFAAIGADPLLELGTWLGIFCTIAVIAVQLLVCFSVVGYFNKIGRQTRGDYLKTLAAPVLGATGQIIIMGLLLKNLTFLAGADVLVVKLMPLYAAVIFVAAVVYARWLKRNSPDRYASIGQLHDEP</sequence>
<proteinExistence type="inferred from homology"/>
<keyword evidence="7 8" id="KW-0472">Membrane</keyword>
<feature type="transmembrane region" description="Helical" evidence="8">
    <location>
        <begin position="422"/>
        <end position="442"/>
    </location>
</feature>
<comment type="similarity">
    <text evidence="3">Belongs to the amino acid-polyamine-organocation (APC) superfamily.</text>
</comment>
<protein>
    <submittedName>
        <fullName evidence="9">Amino acid permease</fullName>
    </submittedName>
</protein>
<comment type="subcellular location">
    <subcellularLocation>
        <location evidence="2">Cell membrane</location>
        <topology evidence="2">Multi-pass membrane protein</topology>
    </subcellularLocation>
</comment>
<feature type="transmembrane region" description="Helical" evidence="8">
    <location>
        <begin position="76"/>
        <end position="97"/>
    </location>
</feature>
<evidence type="ECO:0000256" key="8">
    <source>
        <dbReference type="SAM" id="Phobius"/>
    </source>
</evidence>
<evidence type="ECO:0000256" key="3">
    <source>
        <dbReference type="ARBA" id="ARBA00009523"/>
    </source>
</evidence>
<dbReference type="InterPro" id="IPR002293">
    <property type="entry name" value="AA/rel_permease1"/>
</dbReference>
<dbReference type="AlphaFoldDB" id="A0A7I9WN59"/>
<dbReference type="InterPro" id="IPR050367">
    <property type="entry name" value="APC_superfamily"/>
</dbReference>
<feature type="transmembrane region" description="Helical" evidence="8">
    <location>
        <begin position="389"/>
        <end position="410"/>
    </location>
</feature>
<evidence type="ECO:0000256" key="1">
    <source>
        <dbReference type="ARBA" id="ARBA00002249"/>
    </source>
</evidence>
<name>A0A7I9WN59_9MYCO</name>
<organism evidence="9 10">
    <name type="scientific">Mycolicibacterium murale</name>
    <dbReference type="NCBI Taxonomy" id="182220"/>
    <lineage>
        <taxon>Bacteria</taxon>
        <taxon>Bacillati</taxon>
        <taxon>Actinomycetota</taxon>
        <taxon>Actinomycetes</taxon>
        <taxon>Mycobacteriales</taxon>
        <taxon>Mycobacteriaceae</taxon>
        <taxon>Mycolicibacterium</taxon>
    </lineage>
</organism>
<gene>
    <name evidence="9" type="ORF">MMUR_29060</name>
</gene>
<feature type="transmembrane region" description="Helical" evidence="8">
    <location>
        <begin position="35"/>
        <end position="55"/>
    </location>
</feature>
<accession>A0A7I9WN59</accession>